<dbReference type="GO" id="GO:0006493">
    <property type="term" value="P:protein O-linked glycosylation"/>
    <property type="evidence" value="ECO:0007669"/>
    <property type="project" value="InterPro"/>
</dbReference>
<evidence type="ECO:0000256" key="5">
    <source>
        <dbReference type="ARBA" id="ARBA00022989"/>
    </source>
</evidence>
<evidence type="ECO:0000256" key="2">
    <source>
        <dbReference type="ARBA" id="ARBA00022676"/>
    </source>
</evidence>
<evidence type="ECO:0000256" key="7">
    <source>
        <dbReference type="SAM" id="Phobius"/>
    </source>
</evidence>
<dbReference type="RefSeq" id="WP_044347075.1">
    <property type="nucleotide sequence ID" value="NZ_AZAC01000004.1"/>
</dbReference>
<feature type="transmembrane region" description="Helical" evidence="7">
    <location>
        <begin position="186"/>
        <end position="212"/>
    </location>
</feature>
<gene>
    <name evidence="9" type="ORF">X474_05105</name>
</gene>
<feature type="transmembrane region" description="Helical" evidence="7">
    <location>
        <begin position="64"/>
        <end position="90"/>
    </location>
</feature>
<feature type="transmembrane region" description="Helical" evidence="7">
    <location>
        <begin position="224"/>
        <end position="247"/>
    </location>
</feature>
<feature type="transmembrane region" description="Helical" evidence="7">
    <location>
        <begin position="12"/>
        <end position="32"/>
    </location>
</feature>
<protein>
    <recommendedName>
        <fullName evidence="8">ArnT-like N-terminal domain-containing protein</fullName>
    </recommendedName>
</protein>
<comment type="caution">
    <text evidence="9">The sequence shown here is derived from an EMBL/GenBank/DDBJ whole genome shotgun (WGS) entry which is preliminary data.</text>
</comment>
<feature type="transmembrane region" description="Helical" evidence="7">
    <location>
        <begin position="291"/>
        <end position="308"/>
    </location>
</feature>
<evidence type="ECO:0000256" key="6">
    <source>
        <dbReference type="ARBA" id="ARBA00023136"/>
    </source>
</evidence>
<dbReference type="InterPro" id="IPR003342">
    <property type="entry name" value="ArnT-like_N"/>
</dbReference>
<dbReference type="SUPFAM" id="SSF48452">
    <property type="entry name" value="TPR-like"/>
    <property type="match status" value="1"/>
</dbReference>
<keyword evidence="6 7" id="KW-0472">Membrane</keyword>
<dbReference type="InParanoid" id="A0A0D2GKC8"/>
<feature type="transmembrane region" description="Helical" evidence="7">
    <location>
        <begin position="129"/>
        <end position="146"/>
    </location>
</feature>
<keyword evidence="2" id="KW-0328">Glycosyltransferase</keyword>
<evidence type="ECO:0000259" key="8">
    <source>
        <dbReference type="Pfam" id="PF02366"/>
    </source>
</evidence>
<dbReference type="Proteomes" id="UP000032233">
    <property type="component" value="Unassembled WGS sequence"/>
</dbReference>
<proteinExistence type="predicted"/>
<feature type="domain" description="ArnT-like N-terminal" evidence="8">
    <location>
        <begin position="101"/>
        <end position="210"/>
    </location>
</feature>
<sequence length="1108" mass="124074">MNLLPAISPRRVVLAVFMLMALGLRLWGLGWGPGEPLEAGQWTWSIVESLSLYNLTSPQTWNQAFFSLAALVQGVLSFVAGWTGYLLGVVKDSSDIAIPAYMAGRITVAFLGAGQTILAYLLGKKALKSPAAGLMAAALVGVHPLLTSQSHYLSLEIPLGFALLSCMLVAWRIADQPGPRITYAAGIILGLTITTHEAGIFALPILLLAYIFGVGRNRPKRISWALFWPIYFLGGLITGLAIGYPGFILEPYRTEDLLHASIANNLPAPSLLSFTVKQGLASTWSAILKNGTWLALILWAVSAIMMAFTRPVRRFLLLLVPPVFFVAGLITTSLNPMTWIAVWLPAALVPGVWPLIWLCRRMPHYYWGLSAAWVLGILVCLAPLIHSLETGYIFWQQDTLRSARIWLKENLKPEAPLFIDSYLPKAALPRAMAIGPEIYSDILKQNRGYLLHQPQENIPSPNLQRIKDFKFDADQMLPLSHAAYTIYAGFAPSRIKEPLALFRPAVGIKRKKCLVFGDDQDYSLNNSVIKLTGPQNHWRTLKLAKPPKTITAVLSNQGQDLAKIKISQGPFNNHQMTLYPGQSRSLIIKTRPWPPIAQGFLPVKAHLKRGDNLLLYLNWTPLLMARRALEAERFQEVVDHLLPLSEKGNLGFEGNCFLAEAYARLEKYKEAGWALAALGPFDEKPALDYIGLAQKILPSAKWDKTFHNFTGYHPALLRRSLSLCFVPDFEPSGYAPRQQTFKGKDFTGVYLRKNASHNHGWLKLLLEPPFPKGGLKARFHLTMAPGEKLAPQDPVVRLEFWEANGKNNTRLASRLLTRDEISQSRNPFELAFMNPREGAKLQARLVFLTSREILLEKLELGVNLAAHMRHVLRWYYDAWGRVSLNTGSFQRARQSFDSLLALDPDFRDAYLPLAKTLLDSGQTSQAYDRTKSAELLFRANPEQLLQVRDLYQLMGKAGDVARVDDSLAHLRPSLKLEARFAAGLELLGYDLPKAEVKPGQKLDVNYYWRCWSKPPMNYFIFVHLRGMDRTVTFDHLLDHGRQFMTELEPGQVIREDYQIRLPENLAPGEYKLVVGIWDPRFTGKGVPVIRGAGQGSEEVVLGKVKVLP</sequence>
<dbReference type="GO" id="GO:0012505">
    <property type="term" value="C:endomembrane system"/>
    <property type="evidence" value="ECO:0007669"/>
    <property type="project" value="UniProtKB-SubCell"/>
</dbReference>
<keyword evidence="5 7" id="KW-1133">Transmembrane helix</keyword>
<evidence type="ECO:0000256" key="1">
    <source>
        <dbReference type="ARBA" id="ARBA00004127"/>
    </source>
</evidence>
<evidence type="ECO:0000313" key="9">
    <source>
        <dbReference type="EMBL" id="KIX15222.1"/>
    </source>
</evidence>
<dbReference type="Pfam" id="PF02366">
    <property type="entry name" value="PMT"/>
    <property type="match status" value="1"/>
</dbReference>
<comment type="subcellular location">
    <subcellularLocation>
        <location evidence="1">Endomembrane system</location>
        <topology evidence="1">Multi-pass membrane protein</topology>
    </subcellularLocation>
</comment>
<feature type="transmembrane region" description="Helical" evidence="7">
    <location>
        <begin position="340"/>
        <end position="358"/>
    </location>
</feature>
<feature type="transmembrane region" description="Helical" evidence="7">
    <location>
        <begin position="153"/>
        <end position="174"/>
    </location>
</feature>
<name>A0A0D2GKC8_9BACT</name>
<dbReference type="AlphaFoldDB" id="A0A0D2GKC8"/>
<feature type="transmembrane region" description="Helical" evidence="7">
    <location>
        <begin position="365"/>
        <end position="385"/>
    </location>
</feature>
<dbReference type="EMBL" id="AZAC01000004">
    <property type="protein sequence ID" value="KIX15222.1"/>
    <property type="molecule type" value="Genomic_DNA"/>
</dbReference>
<organism evidence="9 10">
    <name type="scientific">Dethiosulfatarculus sandiegensis</name>
    <dbReference type="NCBI Taxonomy" id="1429043"/>
    <lineage>
        <taxon>Bacteria</taxon>
        <taxon>Pseudomonadati</taxon>
        <taxon>Thermodesulfobacteriota</taxon>
        <taxon>Desulfarculia</taxon>
        <taxon>Desulfarculales</taxon>
        <taxon>Desulfarculaceae</taxon>
        <taxon>Dethiosulfatarculus</taxon>
    </lineage>
</organism>
<reference evidence="9 10" key="1">
    <citation type="submission" date="2013-11" db="EMBL/GenBank/DDBJ databases">
        <title>Metagenomic analysis of a methanogenic consortium involved in long chain n-alkane degradation.</title>
        <authorList>
            <person name="Davidova I.A."/>
            <person name="Callaghan A.V."/>
            <person name="Wawrik B."/>
            <person name="Pruitt S."/>
            <person name="Marks C."/>
            <person name="Duncan K.E."/>
            <person name="Suflita J.M."/>
        </authorList>
    </citation>
    <scope>NUCLEOTIDE SEQUENCE [LARGE SCALE GENOMIC DNA]</scope>
    <source>
        <strain evidence="9 10">SPR</strain>
    </source>
</reference>
<dbReference type="STRING" id="1429043.X474_05105"/>
<evidence type="ECO:0000256" key="4">
    <source>
        <dbReference type="ARBA" id="ARBA00022692"/>
    </source>
</evidence>
<evidence type="ECO:0000256" key="3">
    <source>
        <dbReference type="ARBA" id="ARBA00022679"/>
    </source>
</evidence>
<dbReference type="InterPro" id="IPR011990">
    <property type="entry name" value="TPR-like_helical_dom_sf"/>
</dbReference>
<feature type="transmembrane region" description="Helical" evidence="7">
    <location>
        <begin position="315"/>
        <end position="334"/>
    </location>
</feature>
<dbReference type="GO" id="GO:0016020">
    <property type="term" value="C:membrane"/>
    <property type="evidence" value="ECO:0007669"/>
    <property type="project" value="InterPro"/>
</dbReference>
<keyword evidence="10" id="KW-1185">Reference proteome</keyword>
<dbReference type="OrthoDB" id="5487958at2"/>
<dbReference type="Gene3D" id="1.25.40.10">
    <property type="entry name" value="Tetratricopeptide repeat domain"/>
    <property type="match status" value="1"/>
</dbReference>
<feature type="transmembrane region" description="Helical" evidence="7">
    <location>
        <begin position="102"/>
        <end position="123"/>
    </location>
</feature>
<keyword evidence="4 7" id="KW-0812">Transmembrane</keyword>
<keyword evidence="3" id="KW-0808">Transferase</keyword>
<evidence type="ECO:0000313" key="10">
    <source>
        <dbReference type="Proteomes" id="UP000032233"/>
    </source>
</evidence>
<accession>A0A0D2GKC8</accession>
<dbReference type="GO" id="GO:0000030">
    <property type="term" value="F:mannosyltransferase activity"/>
    <property type="evidence" value="ECO:0007669"/>
    <property type="project" value="InterPro"/>
</dbReference>